<dbReference type="GO" id="GO:0009253">
    <property type="term" value="P:peptidoglycan catabolic process"/>
    <property type="evidence" value="ECO:0007669"/>
    <property type="project" value="InterPro"/>
</dbReference>
<dbReference type="InterPro" id="IPR002502">
    <property type="entry name" value="Amidase_domain"/>
</dbReference>
<dbReference type="STRING" id="576117.SAMN04488138_14011"/>
<proteinExistence type="predicted"/>
<dbReference type="Gene3D" id="1.10.101.10">
    <property type="entry name" value="PGBD-like superfamily/PGBD"/>
    <property type="match status" value="1"/>
</dbReference>
<dbReference type="SMART" id="SM00644">
    <property type="entry name" value="Ami_2"/>
    <property type="match status" value="1"/>
</dbReference>
<accession>A0A1I3X597</accession>
<dbReference type="RefSeq" id="WP_066598911.1">
    <property type="nucleotide sequence ID" value="NZ_FORY01000040.1"/>
</dbReference>
<dbReference type="InterPro" id="IPR036505">
    <property type="entry name" value="Amidase/PGRP_sf"/>
</dbReference>
<dbReference type="Gene3D" id="3.40.80.10">
    <property type="entry name" value="Peptidoglycan recognition protein-like"/>
    <property type="match status" value="1"/>
</dbReference>
<evidence type="ECO:0000313" key="3">
    <source>
        <dbReference type="Proteomes" id="UP000183299"/>
    </source>
</evidence>
<dbReference type="CDD" id="cd06583">
    <property type="entry name" value="PGRP"/>
    <property type="match status" value="1"/>
</dbReference>
<dbReference type="InterPro" id="IPR036366">
    <property type="entry name" value="PGBDSf"/>
</dbReference>
<dbReference type="SUPFAM" id="SSF47090">
    <property type="entry name" value="PGBD-like"/>
    <property type="match status" value="1"/>
</dbReference>
<evidence type="ECO:0000259" key="1">
    <source>
        <dbReference type="SMART" id="SM00644"/>
    </source>
</evidence>
<gene>
    <name evidence="2" type="ORF">SAMN04488138_14011</name>
</gene>
<keyword evidence="3" id="KW-1185">Reference proteome</keyword>
<dbReference type="GeneID" id="98667077"/>
<dbReference type="AlphaFoldDB" id="A0A1I3X597"/>
<organism evidence="2 3">
    <name type="scientific">Celeribacter halophilus</name>
    <dbReference type="NCBI Taxonomy" id="576117"/>
    <lineage>
        <taxon>Bacteria</taxon>
        <taxon>Pseudomonadati</taxon>
        <taxon>Pseudomonadota</taxon>
        <taxon>Alphaproteobacteria</taxon>
        <taxon>Rhodobacterales</taxon>
        <taxon>Roseobacteraceae</taxon>
        <taxon>Celeribacter</taxon>
    </lineage>
</organism>
<dbReference type="EMBL" id="FORY01000040">
    <property type="protein sequence ID" value="SFK14818.1"/>
    <property type="molecule type" value="Genomic_DNA"/>
</dbReference>
<evidence type="ECO:0000313" key="2">
    <source>
        <dbReference type="EMBL" id="SFK14818.1"/>
    </source>
</evidence>
<dbReference type="Proteomes" id="UP000183299">
    <property type="component" value="Unassembled WGS sequence"/>
</dbReference>
<reference evidence="2 3" key="1">
    <citation type="submission" date="2016-10" db="EMBL/GenBank/DDBJ databases">
        <authorList>
            <person name="de Groot N.N."/>
        </authorList>
    </citation>
    <scope>NUCLEOTIDE SEQUENCE [LARGE SCALE GENOMIC DNA]</scope>
    <source>
        <strain evidence="2 3">CGMCC 1.8891</strain>
    </source>
</reference>
<dbReference type="OrthoDB" id="9798982at2"/>
<dbReference type="Pfam" id="PF01510">
    <property type="entry name" value="Amidase_2"/>
    <property type="match status" value="1"/>
</dbReference>
<dbReference type="InterPro" id="IPR036365">
    <property type="entry name" value="PGBD-like_sf"/>
</dbReference>
<dbReference type="SUPFAM" id="SSF55846">
    <property type="entry name" value="N-acetylmuramoyl-L-alanine amidase-like"/>
    <property type="match status" value="1"/>
</dbReference>
<sequence length="220" mass="24153">MREKPSRYSVRDLQARCAAFGFDPGPIDNLWGVRTQQAVRAAMEARGVYSADALFHPSGLHRVIMHWTAGAYPVLKDELAHYHILIDKDGRAWPGLLKPESNADVSDGSYVAHTRALNTGSIGVAVDAMAGANEVPFDAGSAPITEAQVDALAREVADLCMTYDIPVSKWTVLSHAEVQPTLGVWQRGKWDIAWIPGMDRPGDPVTVGDELRRRILEEVR</sequence>
<protein>
    <submittedName>
        <fullName evidence="2">N-acetylmuramoyl-L-alanine amidase</fullName>
    </submittedName>
</protein>
<name>A0A1I3X597_9RHOB</name>
<feature type="domain" description="N-acetylmuramoyl-L-alanine amidase" evidence="1">
    <location>
        <begin position="50"/>
        <end position="188"/>
    </location>
</feature>
<dbReference type="GO" id="GO:0008745">
    <property type="term" value="F:N-acetylmuramoyl-L-alanine amidase activity"/>
    <property type="evidence" value="ECO:0007669"/>
    <property type="project" value="InterPro"/>
</dbReference>